<dbReference type="GO" id="GO:0044423">
    <property type="term" value="C:virion component"/>
    <property type="evidence" value="ECO:0007669"/>
    <property type="project" value="UniProtKB-KW"/>
</dbReference>
<dbReference type="SUPFAM" id="SSF57850">
    <property type="entry name" value="RING/U-box"/>
    <property type="match status" value="1"/>
</dbReference>
<dbReference type="InterPro" id="IPR013083">
    <property type="entry name" value="Znf_RING/FYVE/PHD"/>
</dbReference>
<dbReference type="InterPro" id="IPR000330">
    <property type="entry name" value="SNF2_N"/>
</dbReference>
<evidence type="ECO:0000259" key="4">
    <source>
        <dbReference type="PROSITE" id="PS50089"/>
    </source>
</evidence>
<proteinExistence type="predicted"/>
<keyword evidence="3" id="KW-0862">Zinc</keyword>
<dbReference type="EMBL" id="HF679131">
    <property type="protein sequence ID" value="CCU55360.1"/>
    <property type="molecule type" value="Genomic_DNA"/>
</dbReference>
<dbReference type="Gene3D" id="3.30.40.10">
    <property type="entry name" value="Zinc/RING finger domain, C3HC4 (zinc finger)"/>
    <property type="match status" value="1"/>
</dbReference>
<sequence>MIISTSYPECNLKNINIELFAYQKRMIQYLYDIELSRLEIIYNFLDYFNNSINNVYINHIKLNIIKKINSTTFLNNFNNIIPDSMGNLFNFKDDVYCIRDSVGNGKSYSILGLIKYFKDNYKKKNTFCKTINTTLIIVPPTLISQWEKYIKNMNIEYIIINYKILLSNSPNMYNYDIILLSSNLLIKFIEIMEKDNIKLMRLVIDEPEMIIRQDYDLKLFSFTHFRYILSSTYINDTLTSNDTKYFIKYVKNDNDTLPIIEPTVIPINICDNRNFIKLEYTDEIIIKKFDTNILNNTNKIFNHIFEYKNIKLLNDYNILPRKNINYEKECIKHIKEKILLKTCNICLNKFNKNKNIFTCCVNTLCTDCFVKINNKNNLKCPYCNNVNISNDVSNFNIIYKKIKNLKKLKFNNDSKILIVGTPQLQFKTIEKLSISWFGDSKFVKKIKGHPSTINNIFKKIKKTNDIKILYFKSYNTLYGYNMEFMTDIIILDKLVEDIKAKIIGRAQRFGRTKSLNIYEFFKY</sequence>
<feature type="domain" description="RING-type" evidence="4">
    <location>
        <begin position="343"/>
        <end position="384"/>
    </location>
</feature>
<evidence type="ECO:0000313" key="6">
    <source>
        <dbReference type="Proteomes" id="UP000792575"/>
    </source>
</evidence>
<protein>
    <submittedName>
        <fullName evidence="5">Leucine rich repeat gene family</fullName>
    </submittedName>
</protein>
<dbReference type="InterPro" id="IPR001841">
    <property type="entry name" value="Znf_RING"/>
</dbReference>
<dbReference type="RefSeq" id="YP_008003862.1">
    <property type="nucleotide sequence ID" value="NC_021247.1"/>
</dbReference>
<dbReference type="Pfam" id="PF00176">
    <property type="entry name" value="SNF2-rel_dom"/>
    <property type="match status" value="1"/>
</dbReference>
<dbReference type="Gene3D" id="3.40.50.10810">
    <property type="entry name" value="Tandem AAA-ATPase domain"/>
    <property type="match status" value="1"/>
</dbReference>
<dbReference type="KEGG" id="vg:15613968"/>
<keyword evidence="3" id="KW-0479">Metal-binding</keyword>
<dbReference type="Proteomes" id="UP000792575">
    <property type="component" value="Genome"/>
</dbReference>
<keyword evidence="3" id="KW-0863">Zinc-finger</keyword>
<dbReference type="PROSITE" id="PS50089">
    <property type="entry name" value="ZF_RING_2"/>
    <property type="match status" value="1"/>
</dbReference>
<keyword evidence="2" id="KW-0946">Virion</keyword>
<keyword evidence="6" id="KW-1185">Reference proteome</keyword>
<dbReference type="SUPFAM" id="SSF52540">
    <property type="entry name" value="P-loop containing nucleoside triphosphate hydrolases"/>
    <property type="match status" value="1"/>
</dbReference>
<dbReference type="OrthoDB" id="12032at10239"/>
<dbReference type="InterPro" id="IPR038718">
    <property type="entry name" value="SNF2-like_sf"/>
</dbReference>
<dbReference type="GO" id="GO:0005524">
    <property type="term" value="F:ATP binding"/>
    <property type="evidence" value="ECO:0007669"/>
    <property type="project" value="InterPro"/>
</dbReference>
<name>A0A916KPB0_9POXV</name>
<comment type="subcellular location">
    <subcellularLocation>
        <location evidence="1">Virion</location>
    </subcellularLocation>
</comment>
<gene>
    <name evidence="5" type="ORF">AHEV_039</name>
</gene>
<reference evidence="5" key="1">
    <citation type="journal article" date="2013" name="J. Virol.">
        <title>New Insights into the Evolution of Entomopoxvirinae from the Complete Genome Sequences of Four Entomopoxviruses Infecting Adoxophyes honmai, Choristoneura biennis, Choristoneura rosaceana, and Mythimna separata.</title>
        <authorList>
            <person name="Theze J."/>
            <person name="Takatsuka J."/>
            <person name="Li Z."/>
            <person name="Gallais J."/>
            <person name="Doucet D."/>
            <person name="Arif B."/>
            <person name="Nakai M."/>
            <person name="Herniou E.A."/>
        </authorList>
    </citation>
    <scope>NUCLEOTIDE SEQUENCE</scope>
    <source>
        <strain evidence="5">Tokyo</strain>
    </source>
</reference>
<accession>A0A916KPB0</accession>
<evidence type="ECO:0000256" key="3">
    <source>
        <dbReference type="PROSITE-ProRule" id="PRU00175"/>
    </source>
</evidence>
<dbReference type="InterPro" id="IPR027417">
    <property type="entry name" value="P-loop_NTPase"/>
</dbReference>
<dbReference type="GeneID" id="15613968"/>
<evidence type="ECO:0000313" key="5">
    <source>
        <dbReference type="EMBL" id="CCU55360.1"/>
    </source>
</evidence>
<dbReference type="GO" id="GO:0008270">
    <property type="term" value="F:zinc ion binding"/>
    <property type="evidence" value="ECO:0007669"/>
    <property type="project" value="UniProtKB-KW"/>
</dbReference>
<evidence type="ECO:0000256" key="1">
    <source>
        <dbReference type="ARBA" id="ARBA00004328"/>
    </source>
</evidence>
<organism evidence="5 6">
    <name type="scientific">Adoxophyes honmai entomopoxvirus 'L'</name>
    <dbReference type="NCBI Taxonomy" id="1293540"/>
    <lineage>
        <taxon>Viruses</taxon>
        <taxon>Varidnaviria</taxon>
        <taxon>Bamfordvirae</taxon>
        <taxon>Nucleocytoviricota</taxon>
        <taxon>Pokkesviricetes</taxon>
        <taxon>Chitovirales</taxon>
        <taxon>Poxviridae</taxon>
        <taxon>Entomopoxvirinae</taxon>
        <taxon>Betaentomopoxvirus</taxon>
        <taxon>Betaentomopoxvirus ahonmai</taxon>
    </lineage>
</organism>
<evidence type="ECO:0000256" key="2">
    <source>
        <dbReference type="ARBA" id="ARBA00022844"/>
    </source>
</evidence>